<evidence type="ECO:0000313" key="16">
    <source>
        <dbReference type="Proteomes" id="UP000184188"/>
    </source>
</evidence>
<dbReference type="PANTHER" id="PTHR43161">
    <property type="entry name" value="SORBITOL DEHYDROGENASE"/>
    <property type="match status" value="1"/>
</dbReference>
<keyword evidence="4 12" id="KW-0479">Metal-binding</keyword>
<reference evidence="16" key="1">
    <citation type="journal article" date="2017" name="Genome Biol.">
        <title>Comparative genomics reveals high biological diversity and specific adaptations in the industrially and medically important fungal genus Aspergillus.</title>
        <authorList>
            <person name="de Vries R.P."/>
            <person name="Riley R."/>
            <person name="Wiebenga A."/>
            <person name="Aguilar-Osorio G."/>
            <person name="Amillis S."/>
            <person name="Uchima C.A."/>
            <person name="Anderluh G."/>
            <person name="Asadollahi M."/>
            <person name="Askin M."/>
            <person name="Barry K."/>
            <person name="Battaglia E."/>
            <person name="Bayram O."/>
            <person name="Benocci T."/>
            <person name="Braus-Stromeyer S.A."/>
            <person name="Caldana C."/>
            <person name="Canovas D."/>
            <person name="Cerqueira G.C."/>
            <person name="Chen F."/>
            <person name="Chen W."/>
            <person name="Choi C."/>
            <person name="Clum A."/>
            <person name="Dos Santos R.A."/>
            <person name="Damasio A.R."/>
            <person name="Diallinas G."/>
            <person name="Emri T."/>
            <person name="Fekete E."/>
            <person name="Flipphi M."/>
            <person name="Freyberg S."/>
            <person name="Gallo A."/>
            <person name="Gournas C."/>
            <person name="Habgood R."/>
            <person name="Hainaut M."/>
            <person name="Harispe M.L."/>
            <person name="Henrissat B."/>
            <person name="Hilden K.S."/>
            <person name="Hope R."/>
            <person name="Hossain A."/>
            <person name="Karabika E."/>
            <person name="Karaffa L."/>
            <person name="Karanyi Z."/>
            <person name="Krasevec N."/>
            <person name="Kuo A."/>
            <person name="Kusch H."/>
            <person name="LaButti K."/>
            <person name="Lagendijk E.L."/>
            <person name="Lapidus A."/>
            <person name="Levasseur A."/>
            <person name="Lindquist E."/>
            <person name="Lipzen A."/>
            <person name="Logrieco A.F."/>
            <person name="MacCabe A."/>
            <person name="Maekelae M.R."/>
            <person name="Malavazi I."/>
            <person name="Melin P."/>
            <person name="Meyer V."/>
            <person name="Mielnichuk N."/>
            <person name="Miskei M."/>
            <person name="Molnar A.P."/>
            <person name="Mule G."/>
            <person name="Ngan C.Y."/>
            <person name="Orejas M."/>
            <person name="Orosz E."/>
            <person name="Ouedraogo J.P."/>
            <person name="Overkamp K.M."/>
            <person name="Park H.-S."/>
            <person name="Perrone G."/>
            <person name="Piumi F."/>
            <person name="Punt P.J."/>
            <person name="Ram A.F."/>
            <person name="Ramon A."/>
            <person name="Rauscher S."/>
            <person name="Record E."/>
            <person name="Riano-Pachon D.M."/>
            <person name="Robert V."/>
            <person name="Roehrig J."/>
            <person name="Ruller R."/>
            <person name="Salamov A."/>
            <person name="Salih N.S."/>
            <person name="Samson R.A."/>
            <person name="Sandor E."/>
            <person name="Sanguinetti M."/>
            <person name="Schuetze T."/>
            <person name="Sepcic K."/>
            <person name="Shelest E."/>
            <person name="Sherlock G."/>
            <person name="Sophianopoulou V."/>
            <person name="Squina F.M."/>
            <person name="Sun H."/>
            <person name="Susca A."/>
            <person name="Todd R.B."/>
            <person name="Tsang A."/>
            <person name="Unkles S.E."/>
            <person name="van de Wiele N."/>
            <person name="van Rossen-Uffink D."/>
            <person name="Oliveira J.V."/>
            <person name="Vesth T.C."/>
            <person name="Visser J."/>
            <person name="Yu J.-H."/>
            <person name="Zhou M."/>
            <person name="Andersen M.R."/>
            <person name="Archer D.B."/>
            <person name="Baker S.E."/>
            <person name="Benoit I."/>
            <person name="Brakhage A.A."/>
            <person name="Braus G.H."/>
            <person name="Fischer R."/>
            <person name="Frisvad J.C."/>
            <person name="Goldman G.H."/>
            <person name="Houbraken J."/>
            <person name="Oakley B."/>
            <person name="Pocsi I."/>
            <person name="Scazzocchio C."/>
            <person name="Seiboth B."/>
            <person name="vanKuyk P.A."/>
            <person name="Wortman J."/>
            <person name="Dyer P.S."/>
            <person name="Grigoriev I.V."/>
        </authorList>
    </citation>
    <scope>NUCLEOTIDE SEQUENCE [LARGE SCALE GENOMIC DNA]</scope>
    <source>
        <strain evidence="16">CBS 506.65</strain>
    </source>
</reference>
<dbReference type="Gene3D" id="3.40.50.720">
    <property type="entry name" value="NAD(P)-binding Rossmann-like Domain"/>
    <property type="match status" value="1"/>
</dbReference>
<evidence type="ECO:0000256" key="11">
    <source>
        <dbReference type="ARBA" id="ARBA00030139"/>
    </source>
</evidence>
<keyword evidence="6" id="KW-0560">Oxidoreductase</keyword>
<organism evidence="15 16">
    <name type="scientific">Penicilliopsis zonata CBS 506.65</name>
    <dbReference type="NCBI Taxonomy" id="1073090"/>
    <lineage>
        <taxon>Eukaryota</taxon>
        <taxon>Fungi</taxon>
        <taxon>Dikarya</taxon>
        <taxon>Ascomycota</taxon>
        <taxon>Pezizomycotina</taxon>
        <taxon>Eurotiomycetes</taxon>
        <taxon>Eurotiomycetidae</taxon>
        <taxon>Eurotiales</taxon>
        <taxon>Aspergillaceae</taxon>
        <taxon>Penicilliopsis</taxon>
    </lineage>
</organism>
<evidence type="ECO:0000256" key="1">
    <source>
        <dbReference type="ARBA" id="ARBA00001947"/>
    </source>
</evidence>
<keyword evidence="3" id="KW-0119">Carbohydrate metabolism</keyword>
<keyword evidence="16" id="KW-1185">Reference proteome</keyword>
<comment type="cofactor">
    <cofactor evidence="1 12">
        <name>Zn(2+)</name>
        <dbReference type="ChEBI" id="CHEBI:29105"/>
    </cofactor>
</comment>
<evidence type="ECO:0000256" key="10">
    <source>
        <dbReference type="ARBA" id="ARBA00026119"/>
    </source>
</evidence>
<comment type="pathway">
    <text evidence="9">Carbohydrate degradation; L-arabinose degradation via L-arabinitol; D-xylulose 5-phosphate from L-arabinose (fungal route): step 4/5.</text>
</comment>
<gene>
    <name evidence="15" type="ORF">ASPZODRAFT_133133</name>
</gene>
<keyword evidence="5 12" id="KW-0862">Zinc</keyword>
<dbReference type="PROSITE" id="PS00059">
    <property type="entry name" value="ADH_ZINC"/>
    <property type="match status" value="1"/>
</dbReference>
<proteinExistence type="inferred from homology"/>
<dbReference type="InterPro" id="IPR002328">
    <property type="entry name" value="ADH_Zn_CS"/>
</dbReference>
<feature type="domain" description="Alcohol dehydrogenase-like C-terminal" evidence="13">
    <location>
        <begin position="195"/>
        <end position="333"/>
    </location>
</feature>
<dbReference type="RefSeq" id="XP_022580645.1">
    <property type="nucleotide sequence ID" value="XM_022723198.1"/>
</dbReference>
<evidence type="ECO:0000259" key="13">
    <source>
        <dbReference type="Pfam" id="PF00107"/>
    </source>
</evidence>
<dbReference type="GO" id="GO:0042732">
    <property type="term" value="P:D-xylose metabolic process"/>
    <property type="evidence" value="ECO:0007669"/>
    <property type="project" value="UniProtKB-KW"/>
</dbReference>
<evidence type="ECO:0000256" key="7">
    <source>
        <dbReference type="ARBA" id="ARBA00023027"/>
    </source>
</evidence>
<comment type="function">
    <text evidence="8">Xylitol dehydrogenase which catalyzes the conversion of xylitol to D-xylulose. Xylose is a major component of hemicelluloses such as xylan. Most fungi utilize D-xylose via three enzymatic reactions, xylose reductase (XR), xylitol dehydrogenase (XDH), and xylulokinase, to form xylulose 5-phosphate, which enters pentose phosphate pathway.</text>
</comment>
<evidence type="ECO:0000259" key="14">
    <source>
        <dbReference type="Pfam" id="PF08240"/>
    </source>
</evidence>
<evidence type="ECO:0000256" key="9">
    <source>
        <dbReference type="ARBA" id="ARBA00025713"/>
    </source>
</evidence>
<dbReference type="Gene3D" id="3.90.180.10">
    <property type="entry name" value="Medium-chain alcohol dehydrogenases, catalytic domain"/>
    <property type="match status" value="1"/>
</dbReference>
<dbReference type="GO" id="GO:0008270">
    <property type="term" value="F:zinc ion binding"/>
    <property type="evidence" value="ECO:0007669"/>
    <property type="project" value="InterPro"/>
</dbReference>
<evidence type="ECO:0000256" key="6">
    <source>
        <dbReference type="ARBA" id="ARBA00023002"/>
    </source>
</evidence>
<dbReference type="OrthoDB" id="3941538at2759"/>
<dbReference type="Proteomes" id="UP000184188">
    <property type="component" value="Unassembled WGS sequence"/>
</dbReference>
<dbReference type="SUPFAM" id="SSF51735">
    <property type="entry name" value="NAD(P)-binding Rossmann-fold domains"/>
    <property type="match status" value="1"/>
</dbReference>
<dbReference type="InterPro" id="IPR011032">
    <property type="entry name" value="GroES-like_sf"/>
</dbReference>
<dbReference type="STRING" id="1073090.A0A1L9SFS6"/>
<dbReference type="GO" id="GO:0006062">
    <property type="term" value="P:sorbitol catabolic process"/>
    <property type="evidence" value="ECO:0007669"/>
    <property type="project" value="TreeGrafter"/>
</dbReference>
<name>A0A1L9SFS6_9EURO</name>
<dbReference type="GO" id="GO:0046526">
    <property type="term" value="F:D-xylulose reductase activity"/>
    <property type="evidence" value="ECO:0007669"/>
    <property type="project" value="UniProtKB-EC"/>
</dbReference>
<dbReference type="SUPFAM" id="SSF50129">
    <property type="entry name" value="GroES-like"/>
    <property type="match status" value="1"/>
</dbReference>
<sequence length="373" mass="40197">MQNPSVVLHGPGKASIEDRPLPRIERDDDVIVRIAYTGVCGSDVHFWVHGGINAASSISSPLVMGHEASGIVHEVGKGVTSVRKGDAVAIEPGYPCRRCLFCKDGRYNLCRKMMFAAAKQPMCDGTLARYFKIPADFVYKLDDDGEEQHISSSSSSKLSLQEGVLMEPLAVAVHSVREVDVRPGHRVLVLGAGSVGIFCAAVAREFGASHVVLVDVNEKKLVFARDFLGGSGARIDTFVPGEDIEQNVDQLVRLLDASAGSAAGYDVTIEATGAQPCIQMGILALRPRGGFIQTGLGRKTVEFPIAAVSIGEIHVRGCFRYGPGDFQLALQLARAGKVPVKKLISRVFPFEQTTEAWENTRRGEGIKNLIQVD</sequence>
<evidence type="ECO:0000256" key="4">
    <source>
        <dbReference type="ARBA" id="ARBA00022723"/>
    </source>
</evidence>
<evidence type="ECO:0000256" key="2">
    <source>
        <dbReference type="ARBA" id="ARBA00008072"/>
    </source>
</evidence>
<dbReference type="EMBL" id="KV878343">
    <property type="protein sequence ID" value="OJJ46135.1"/>
    <property type="molecule type" value="Genomic_DNA"/>
</dbReference>
<evidence type="ECO:0000256" key="3">
    <source>
        <dbReference type="ARBA" id="ARBA00022629"/>
    </source>
</evidence>
<dbReference type="AlphaFoldDB" id="A0A1L9SFS6"/>
<dbReference type="GeneID" id="34609663"/>
<accession>A0A1L9SFS6</accession>
<dbReference type="InterPro" id="IPR013149">
    <property type="entry name" value="ADH-like_C"/>
</dbReference>
<keyword evidence="3" id="KW-0859">Xylose metabolism</keyword>
<dbReference type="VEuPathDB" id="FungiDB:ASPZODRAFT_133133"/>
<dbReference type="InterPro" id="IPR036291">
    <property type="entry name" value="NAD(P)-bd_dom_sf"/>
</dbReference>
<evidence type="ECO:0000256" key="8">
    <source>
        <dbReference type="ARBA" id="ARBA00024843"/>
    </source>
</evidence>
<dbReference type="EC" id="1.1.1.9" evidence="10"/>
<comment type="similarity">
    <text evidence="2 12">Belongs to the zinc-containing alcohol dehydrogenase family.</text>
</comment>
<dbReference type="InterPro" id="IPR013154">
    <property type="entry name" value="ADH-like_N"/>
</dbReference>
<dbReference type="PANTHER" id="PTHR43161:SF9">
    <property type="entry name" value="SORBITOL DEHYDROGENASE"/>
    <property type="match status" value="1"/>
</dbReference>
<keyword evidence="7" id="KW-0520">NAD</keyword>
<protein>
    <recommendedName>
        <fullName evidence="10">D-xylulose reductase</fullName>
        <ecNumber evidence="10">1.1.1.9</ecNumber>
    </recommendedName>
    <alternativeName>
        <fullName evidence="11">Xylitol dehydrogenase A</fullName>
    </alternativeName>
</protein>
<dbReference type="GO" id="GO:0003939">
    <property type="term" value="F:L-iditol 2-dehydrogenase (NAD+) activity"/>
    <property type="evidence" value="ECO:0007669"/>
    <property type="project" value="TreeGrafter"/>
</dbReference>
<dbReference type="InterPro" id="IPR045306">
    <property type="entry name" value="SDH-like"/>
</dbReference>
<evidence type="ECO:0000313" key="15">
    <source>
        <dbReference type="EMBL" id="OJJ46135.1"/>
    </source>
</evidence>
<feature type="domain" description="Alcohol dehydrogenase-like N-terminal" evidence="14">
    <location>
        <begin position="27"/>
        <end position="143"/>
    </location>
</feature>
<dbReference type="CDD" id="cd05285">
    <property type="entry name" value="sorbitol_DH"/>
    <property type="match status" value="1"/>
</dbReference>
<evidence type="ECO:0000256" key="5">
    <source>
        <dbReference type="ARBA" id="ARBA00022833"/>
    </source>
</evidence>
<dbReference type="Pfam" id="PF00107">
    <property type="entry name" value="ADH_zinc_N"/>
    <property type="match status" value="1"/>
</dbReference>
<evidence type="ECO:0000256" key="12">
    <source>
        <dbReference type="RuleBase" id="RU361277"/>
    </source>
</evidence>
<dbReference type="Pfam" id="PF08240">
    <property type="entry name" value="ADH_N"/>
    <property type="match status" value="1"/>
</dbReference>
<dbReference type="FunFam" id="3.40.50.720:FF:000068">
    <property type="entry name" value="Sorbitol dehydrogenase"/>
    <property type="match status" value="1"/>
</dbReference>